<organism evidence="1 2">
    <name type="scientific">Neophaeococcomyces mojaviensis</name>
    <dbReference type="NCBI Taxonomy" id="3383035"/>
    <lineage>
        <taxon>Eukaryota</taxon>
        <taxon>Fungi</taxon>
        <taxon>Dikarya</taxon>
        <taxon>Ascomycota</taxon>
        <taxon>Pezizomycotina</taxon>
        <taxon>Eurotiomycetes</taxon>
        <taxon>Chaetothyriomycetidae</taxon>
        <taxon>Chaetothyriales</taxon>
        <taxon>Chaetothyriales incertae sedis</taxon>
        <taxon>Neophaeococcomyces</taxon>
    </lineage>
</organism>
<evidence type="ECO:0000313" key="2">
    <source>
        <dbReference type="Proteomes" id="UP001172386"/>
    </source>
</evidence>
<keyword evidence="2" id="KW-1185">Reference proteome</keyword>
<comment type="caution">
    <text evidence="1">The sequence shown here is derived from an EMBL/GenBank/DDBJ whole genome shotgun (WGS) entry which is preliminary data.</text>
</comment>
<dbReference type="EMBL" id="JAPDRQ010000302">
    <property type="protein sequence ID" value="KAJ9650857.1"/>
    <property type="molecule type" value="Genomic_DNA"/>
</dbReference>
<dbReference type="Proteomes" id="UP001172386">
    <property type="component" value="Unassembled WGS sequence"/>
</dbReference>
<gene>
    <name evidence="1" type="ORF">H2198_009844</name>
</gene>
<sequence>MTLPRSVNRNHGIMDEDHDDLFDGEPDPEITEEQPEKEPEATQQFRPRVAVTEKVIGGNDNGEELFHPLQMASISHISTSNVDDQIDSVNKAHSQMSPLFMRKLTGQASSSTSGMLTLDAIHQPVHDSSMNDSNSGRRQHSAMVDTEESSNNSEIPQLSPLILPQRSKASQMRPVEQFRSSYTTRLPHSPTTSNTKSQTVKNHTPGIYSAYNYPLSRASTPFTQGLMRFEGCNSAVLSGSHDYGNSSPIHAHTLGGTLRTNYFNIASGTIAPLLPPVLTAPSTFTLSPGIIQTPGSLSIDLDPVTTALLADLPDLGITCEMVQDICRAVKFNSSAPSIVQIKFSQAYIPEMNDRLLKMRRAIFAQIPAANPNEARYVIEAIETDLYRRCYDELQAIVPKSLKVPNDNNTKRPAQWHQMNFLIRTLLYIDTTIRNTPQSDLHVWHACCWLEAMQWQFDIHDAWIDAIVNHAKRKGPGNEEAANQARKHQHSTSAQPEAKPGTRRPGRPPGSLNKTTIAKNAEEAQRQVHQFPKPQTSASTDQRLTLSPQQTLPSFDLPLTLPLPRPQVMYQPALNHEFGGNKAYDDGNQGDLNIGKFEVYEPELFSFSLPELSRNPQYERMHAHTPHVQQLSASVTKPAQDDVLNDTHPPRINESFVEYLNNDDLDAW</sequence>
<protein>
    <submittedName>
        <fullName evidence="1">Uncharacterized protein</fullName>
    </submittedName>
</protein>
<evidence type="ECO:0000313" key="1">
    <source>
        <dbReference type="EMBL" id="KAJ9650857.1"/>
    </source>
</evidence>
<proteinExistence type="predicted"/>
<name>A0ACC2ZTC7_9EURO</name>
<accession>A0ACC2ZTC7</accession>
<reference evidence="1" key="1">
    <citation type="submission" date="2022-10" db="EMBL/GenBank/DDBJ databases">
        <title>Culturing micro-colonial fungi from biological soil crusts in the Mojave desert and describing Neophaeococcomyces mojavensis, and introducing the new genera and species Taxawa tesnikishii.</title>
        <authorList>
            <person name="Kurbessoian T."/>
            <person name="Stajich J.E."/>
        </authorList>
    </citation>
    <scope>NUCLEOTIDE SEQUENCE</scope>
    <source>
        <strain evidence="1">JES_112</strain>
    </source>
</reference>